<dbReference type="STRING" id="1365824.V5EVI2"/>
<evidence type="ECO:0000256" key="12">
    <source>
        <dbReference type="PIRSR" id="PIRSR605478-4"/>
    </source>
</evidence>
<protein>
    <recommendedName>
        <fullName evidence="3">transketolase</fullName>
        <ecNumber evidence="3">2.2.1.1</ecNumber>
    </recommendedName>
</protein>
<evidence type="ECO:0000256" key="13">
    <source>
        <dbReference type="PIRSR" id="PIRSR605478-5"/>
    </source>
</evidence>
<evidence type="ECO:0000256" key="7">
    <source>
        <dbReference type="ARBA" id="ARBA00023052"/>
    </source>
</evidence>
<dbReference type="InterPro" id="IPR005478">
    <property type="entry name" value="Transketolase_bac-like"/>
</dbReference>
<sequence length="747" mass="80567">MAPAATLQSSNAYGYTAVPTKQFAVNSITSNTAEHNEDVLREIRCLAADLVQQFKGGHPGTAMGAASIGMALWGSAMRFNPADGTWPDRDRFVLSAGHACLLQYMYLHLTGYKAWTMDMLKHYHSPDFKNSLAAGHPEIDPENGIEVTTGPLGQGISNSVGLAIASKHMAAHYNKPGFDIVANTIWCFTGDGCIAEGVGVEGLSLAGHLGLDNLVLVYDCNKITVDGTIDSYASEDHPAKLRSMGWNVLEVDNGSTDVVAIVDALDRAKNLRNGKPTCVQIRTIIGYGSQKQDTKPVHGVALGDEDVKHVKRTFGADQDAKFHLSQKTYDTFAGAKTKGAQLQAQWQATFEAYRKQYPELAKQFEQRNVHGDAADASGELVGGLPKEWTTMLPPKSELPTKAIPTRQSSGLAVQALVPHFPQFMVGSADLLDSTFVSWADQVEFQSPLKPELGGSFAGRQIRYGIREHAMAAIANGLAGYSTNGFIPVISTFFMFFLYAAPAIRMTALQKLRLIGIATHDSIGIGEDGPTHQPVGLAALFRAIPNVQFMRPADAEEVMGAWELALQKQTSPSILSLSRHALPLLPGSDRKAVHRGAYIVHTASSENANAIPLTLVATGSEVSVAIAAADLLATRNYAVKVVSIPCMSLFDAQPASYRHSVISPDHLSIGIEAWAALPWPRYTGASLSMHTFGHSGPQQQLFEMFGFAPENVAEKVDQYATSRIQDGKVVLPRIGEFEELLLGYAEGH</sequence>
<feature type="binding site" evidence="12">
    <location>
        <position position="223"/>
    </location>
    <ligand>
        <name>Mg(2+)</name>
        <dbReference type="ChEBI" id="CHEBI:18420"/>
    </ligand>
</feature>
<feature type="binding site" evidence="11">
    <location>
        <position position="192"/>
    </location>
    <ligand>
        <name>thiamine diphosphate</name>
        <dbReference type="ChEBI" id="CHEBI:58937"/>
    </ligand>
</feature>
<comment type="catalytic activity">
    <reaction evidence="8">
        <text>D-sedoheptulose 7-phosphate + D-glyceraldehyde 3-phosphate = aldehydo-D-ribose 5-phosphate + D-xylulose 5-phosphate</text>
        <dbReference type="Rhea" id="RHEA:10508"/>
        <dbReference type="ChEBI" id="CHEBI:57483"/>
        <dbReference type="ChEBI" id="CHEBI:57737"/>
        <dbReference type="ChEBI" id="CHEBI:58273"/>
        <dbReference type="ChEBI" id="CHEBI:59776"/>
        <dbReference type="EC" id="2.2.1.1"/>
    </reaction>
</comment>
<feature type="binding site" evidence="11">
    <location>
        <position position="298"/>
    </location>
    <ligand>
        <name>thiamine diphosphate</name>
        <dbReference type="ChEBI" id="CHEBI:58937"/>
    </ligand>
</feature>
<evidence type="ECO:0000256" key="11">
    <source>
        <dbReference type="PIRSR" id="PIRSR605478-3"/>
    </source>
</evidence>
<evidence type="ECO:0000256" key="2">
    <source>
        <dbReference type="ARBA" id="ARBA00007131"/>
    </source>
</evidence>
<proteinExistence type="inferred from homology"/>
<feature type="binding site" evidence="11">
    <location>
        <position position="221"/>
    </location>
    <ligand>
        <name>thiamine diphosphate</name>
        <dbReference type="ChEBI" id="CHEBI:58937"/>
    </ligand>
</feature>
<dbReference type="NCBIfam" id="TIGR00232">
    <property type="entry name" value="tktlase_bact"/>
    <property type="match status" value="1"/>
</dbReference>
<dbReference type="Gene3D" id="3.40.50.920">
    <property type="match status" value="1"/>
</dbReference>
<dbReference type="RefSeq" id="XP_016292252.1">
    <property type="nucleotide sequence ID" value="XM_016436506.1"/>
</dbReference>
<feature type="binding site" evidence="10">
    <location>
        <position position="527"/>
    </location>
    <ligand>
        <name>substrate</name>
    </ligand>
</feature>
<gene>
    <name evidence="15" type="ORF">PSEUBRA_SCAF21g03462</name>
</gene>
<evidence type="ECO:0000256" key="1">
    <source>
        <dbReference type="ARBA" id="ARBA00001941"/>
    </source>
</evidence>
<keyword evidence="4" id="KW-0808">Transferase</keyword>
<evidence type="ECO:0000313" key="15">
    <source>
        <dbReference type="EMBL" id="EST07263.1"/>
    </source>
</evidence>
<comment type="cofactor">
    <cofactor evidence="11">
        <name>thiamine diphosphate</name>
        <dbReference type="ChEBI" id="CHEBI:58937"/>
    </cofactor>
    <text evidence="11">Binds 1 thiamine pyrophosphate per subunit. During the reaction, the substrate forms a covalent intermediate with the cofactor.</text>
</comment>
<name>V5EVI2_KALBG</name>
<dbReference type="eggNOG" id="KOG0523">
    <property type="taxonomic scope" value="Eukaryota"/>
</dbReference>
<feature type="domain" description="Transketolase-like pyrimidine-binding" evidence="14">
    <location>
        <begin position="403"/>
        <end position="583"/>
    </location>
</feature>
<keyword evidence="16" id="KW-1185">Reference proteome</keyword>
<evidence type="ECO:0000256" key="6">
    <source>
        <dbReference type="ARBA" id="ARBA00022842"/>
    </source>
</evidence>
<accession>V5EVI2</accession>
<keyword evidence="6 12" id="KW-0460">Magnesium</keyword>
<feature type="active site" description="Proton donor" evidence="9">
    <location>
        <position position="467"/>
    </location>
</feature>
<feature type="binding site" evidence="10">
    <location>
        <position position="58"/>
    </location>
    <ligand>
        <name>substrate</name>
    </ligand>
</feature>
<keyword evidence="7 11" id="KW-0786">Thiamine pyrophosphate</keyword>
<dbReference type="OrthoDB" id="10267175at2759"/>
<reference evidence="16" key="1">
    <citation type="journal article" date="2013" name="Genome Announc.">
        <title>Draft genome sequence of Pseudozyma brasiliensis sp. nov. strain GHG001, a high producer of endo-1,4-xylanase isolated from an insect pest of sugarcane.</title>
        <authorList>
            <person name="Oliveira J.V.D.C."/>
            <person name="dos Santos R.A.C."/>
            <person name="Borges T.A."/>
            <person name="Riano-Pachon D.M."/>
            <person name="Goldman G.H."/>
        </authorList>
    </citation>
    <scope>NUCLEOTIDE SEQUENCE [LARGE SCALE GENOMIC DNA]</scope>
    <source>
        <strain evidence="16">GHG001</strain>
    </source>
</reference>
<dbReference type="FunFam" id="3.40.50.970:FF:000003">
    <property type="entry name" value="Transketolase"/>
    <property type="match status" value="1"/>
</dbReference>
<dbReference type="SUPFAM" id="SSF52922">
    <property type="entry name" value="TK C-terminal domain-like"/>
    <property type="match status" value="1"/>
</dbReference>
<evidence type="ECO:0000313" key="16">
    <source>
        <dbReference type="Proteomes" id="UP000019377"/>
    </source>
</evidence>
<dbReference type="EMBL" id="KI545864">
    <property type="protein sequence ID" value="EST07263.1"/>
    <property type="molecule type" value="Genomic_DNA"/>
</dbReference>
<evidence type="ECO:0000256" key="3">
    <source>
        <dbReference type="ARBA" id="ARBA00013152"/>
    </source>
</evidence>
<dbReference type="InterPro" id="IPR029061">
    <property type="entry name" value="THDP-binding"/>
</dbReference>
<dbReference type="InterPro" id="IPR005474">
    <property type="entry name" value="Transketolase_N"/>
</dbReference>
<dbReference type="Pfam" id="PF22613">
    <property type="entry name" value="Transketolase_C_1"/>
    <property type="match status" value="1"/>
</dbReference>
<feature type="binding site" evidence="10">
    <location>
        <position position="578"/>
    </location>
    <ligand>
        <name>substrate</name>
    </ligand>
</feature>
<dbReference type="GO" id="GO:0004802">
    <property type="term" value="F:transketolase activity"/>
    <property type="evidence" value="ECO:0007669"/>
    <property type="project" value="UniProtKB-EC"/>
</dbReference>
<dbReference type="PROSITE" id="PS00801">
    <property type="entry name" value="TRANSKETOLASE_1"/>
    <property type="match status" value="1"/>
</dbReference>
<dbReference type="InterPro" id="IPR055152">
    <property type="entry name" value="Transketolase-like_C_2"/>
</dbReference>
<dbReference type="PANTHER" id="PTHR43522">
    <property type="entry name" value="TRANSKETOLASE"/>
    <property type="match status" value="1"/>
</dbReference>
<feature type="binding site" evidence="12">
    <location>
        <position position="191"/>
    </location>
    <ligand>
        <name>Mg(2+)</name>
        <dbReference type="ChEBI" id="CHEBI:18420"/>
    </ligand>
</feature>
<dbReference type="SUPFAM" id="SSF52518">
    <property type="entry name" value="Thiamin diphosphate-binding fold (THDP-binding)"/>
    <property type="match status" value="2"/>
</dbReference>
<feature type="binding site" evidence="10">
    <location>
        <position position="531"/>
    </location>
    <ligand>
        <name>substrate</name>
    </ligand>
</feature>
<dbReference type="CDD" id="cd07033">
    <property type="entry name" value="TPP_PYR_DXS_TK_like"/>
    <property type="match status" value="1"/>
</dbReference>
<evidence type="ECO:0000256" key="9">
    <source>
        <dbReference type="PIRSR" id="PIRSR605478-1"/>
    </source>
</evidence>
<dbReference type="Proteomes" id="UP000019377">
    <property type="component" value="Unassembled WGS sequence"/>
</dbReference>
<dbReference type="GeneID" id="27419144"/>
<evidence type="ECO:0000256" key="8">
    <source>
        <dbReference type="ARBA" id="ARBA00049473"/>
    </source>
</evidence>
<dbReference type="Gene3D" id="3.40.50.970">
    <property type="match status" value="2"/>
</dbReference>
<evidence type="ECO:0000256" key="4">
    <source>
        <dbReference type="ARBA" id="ARBA00022679"/>
    </source>
</evidence>
<keyword evidence="5 12" id="KW-0479">Metal-binding</keyword>
<dbReference type="InterPro" id="IPR033247">
    <property type="entry name" value="Transketolase_fam"/>
</dbReference>
<dbReference type="SMART" id="SM00861">
    <property type="entry name" value="Transket_pyr"/>
    <property type="match status" value="1"/>
</dbReference>
<feature type="binding site" evidence="11">
    <location>
        <position position="495"/>
    </location>
    <ligand>
        <name>thiamine diphosphate</name>
        <dbReference type="ChEBI" id="CHEBI:58937"/>
    </ligand>
</feature>
<dbReference type="OMA" id="FINIHTV"/>
<feature type="binding site" evidence="10">
    <location>
        <position position="433"/>
    </location>
    <ligand>
        <name>substrate</name>
    </ligand>
</feature>
<feature type="binding site" evidence="10">
    <location>
        <position position="298"/>
    </location>
    <ligand>
        <name>substrate</name>
    </ligand>
</feature>
<dbReference type="Pfam" id="PF00456">
    <property type="entry name" value="Transketolase_N"/>
    <property type="match status" value="1"/>
</dbReference>
<feature type="site" description="Important for catalytic activity" evidence="13">
    <location>
        <position position="58"/>
    </location>
</feature>
<comment type="cofactor">
    <cofactor evidence="12">
        <name>Mg(2+)</name>
        <dbReference type="ChEBI" id="CHEBI:18420"/>
    </cofactor>
    <text evidence="12">Binds 1 Mg(2+) ion per subunit. Can also utilize other divalent metal cations, such as Ca(2+), Mn(2+) and Co(2+).</text>
</comment>
<evidence type="ECO:0000256" key="10">
    <source>
        <dbReference type="PIRSR" id="PIRSR605478-2"/>
    </source>
</evidence>
<dbReference type="InterPro" id="IPR009014">
    <property type="entry name" value="Transketo_C/PFOR_II"/>
</dbReference>
<dbReference type="HOGENOM" id="CLU_009227_0_0_1"/>
<evidence type="ECO:0000259" key="14">
    <source>
        <dbReference type="SMART" id="SM00861"/>
    </source>
</evidence>
<comment type="similarity">
    <text evidence="2">Belongs to the transketolase family.</text>
</comment>
<organism evidence="15 16">
    <name type="scientific">Kalmanozyma brasiliensis (strain GHG001)</name>
    <name type="common">Yeast</name>
    <name type="synonym">Pseudozyma brasiliensis</name>
    <dbReference type="NCBI Taxonomy" id="1365824"/>
    <lineage>
        <taxon>Eukaryota</taxon>
        <taxon>Fungi</taxon>
        <taxon>Dikarya</taxon>
        <taxon>Basidiomycota</taxon>
        <taxon>Ustilaginomycotina</taxon>
        <taxon>Ustilaginomycetes</taxon>
        <taxon>Ustilaginales</taxon>
        <taxon>Ustilaginaceae</taxon>
        <taxon>Kalmanozyma</taxon>
    </lineage>
</organism>
<feature type="binding site" evidence="12">
    <location>
        <position position="221"/>
    </location>
    <ligand>
        <name>Mg(2+)</name>
        <dbReference type="ChEBI" id="CHEBI:18420"/>
    </ligand>
</feature>
<dbReference type="AlphaFoldDB" id="V5EVI2"/>
<dbReference type="InterPro" id="IPR049557">
    <property type="entry name" value="Transketolase_CS"/>
</dbReference>
<dbReference type="GO" id="GO:0006098">
    <property type="term" value="P:pentose-phosphate shunt"/>
    <property type="evidence" value="ECO:0007669"/>
    <property type="project" value="TreeGrafter"/>
</dbReference>
<dbReference type="PANTHER" id="PTHR43522:SF6">
    <property type="entry name" value="TRANSKETOLASE-LIKE PYRIMIDINE-BINDING DOMAIN-CONTAINING PROTEIN-RELATED"/>
    <property type="match status" value="1"/>
</dbReference>
<feature type="binding site" evidence="10">
    <location>
        <position position="406"/>
    </location>
    <ligand>
        <name>substrate</name>
    </ligand>
</feature>
<feature type="binding site" evidence="10">
    <location>
        <position position="519"/>
    </location>
    <ligand>
        <name>substrate</name>
    </ligand>
</feature>
<dbReference type="GO" id="GO:0005829">
    <property type="term" value="C:cytosol"/>
    <property type="evidence" value="ECO:0007669"/>
    <property type="project" value="TreeGrafter"/>
</dbReference>
<comment type="cofactor">
    <cofactor evidence="1">
        <name>Co(2+)</name>
        <dbReference type="ChEBI" id="CHEBI:48828"/>
    </cofactor>
</comment>
<dbReference type="CDD" id="cd02012">
    <property type="entry name" value="TPP_TK"/>
    <property type="match status" value="1"/>
</dbReference>
<feature type="binding site" evidence="11">
    <location>
        <begin position="150"/>
        <end position="152"/>
    </location>
    <ligand>
        <name>thiamine diphosphate</name>
        <dbReference type="ChEBI" id="CHEBI:58937"/>
    </ligand>
</feature>
<dbReference type="GO" id="GO:0046872">
    <property type="term" value="F:metal ion binding"/>
    <property type="evidence" value="ECO:0007669"/>
    <property type="project" value="UniProtKB-KW"/>
</dbReference>
<evidence type="ECO:0000256" key="5">
    <source>
        <dbReference type="ARBA" id="ARBA00022723"/>
    </source>
</evidence>
<feature type="binding site" evidence="11">
    <location>
        <position position="98"/>
    </location>
    <ligand>
        <name>thiamine diphosphate</name>
        <dbReference type="ChEBI" id="CHEBI:58937"/>
    </ligand>
</feature>
<dbReference type="GO" id="GO:0005634">
    <property type="term" value="C:nucleus"/>
    <property type="evidence" value="ECO:0007669"/>
    <property type="project" value="TreeGrafter"/>
</dbReference>
<dbReference type="FunFam" id="3.40.50.970:FF:000004">
    <property type="entry name" value="Transketolase"/>
    <property type="match status" value="1"/>
</dbReference>
<dbReference type="EC" id="2.2.1.1" evidence="3"/>
<dbReference type="InterPro" id="IPR005475">
    <property type="entry name" value="Transketolase-like_Pyr-bd"/>
</dbReference>
<feature type="site" description="Important for catalytic activity" evidence="13">
    <location>
        <position position="298"/>
    </location>
</feature>
<dbReference type="Pfam" id="PF02779">
    <property type="entry name" value="Transket_pyr"/>
    <property type="match status" value="1"/>
</dbReference>